<evidence type="ECO:0000313" key="7">
    <source>
        <dbReference type="EMBL" id="QSQ11361.1"/>
    </source>
</evidence>
<dbReference type="PROSITE" id="PS51257">
    <property type="entry name" value="PROKAR_LIPOPROTEIN"/>
    <property type="match status" value="1"/>
</dbReference>
<dbReference type="Gene3D" id="2.130.10.130">
    <property type="entry name" value="Integrin alpha, N-terminal"/>
    <property type="match status" value="4"/>
</dbReference>
<feature type="binding site" evidence="5">
    <location>
        <position position="198"/>
    </location>
    <ligand>
        <name>Zn(2+)</name>
        <dbReference type="ChEBI" id="CHEBI:29105"/>
        <note>catalytic</note>
    </ligand>
</feature>
<feature type="binding site" evidence="5">
    <location>
        <position position="204"/>
    </location>
    <ligand>
        <name>Zn(2+)</name>
        <dbReference type="ChEBI" id="CHEBI:29105"/>
        <note>catalytic</note>
    </ligand>
</feature>
<dbReference type="InterPro" id="IPR013517">
    <property type="entry name" value="FG-GAP"/>
</dbReference>
<dbReference type="InterPro" id="IPR013519">
    <property type="entry name" value="Int_alpha_beta-p"/>
</dbReference>
<keyword evidence="4" id="KW-0325">Glycoprotein</keyword>
<evidence type="ECO:0000313" key="8">
    <source>
        <dbReference type="Proteomes" id="UP000663090"/>
    </source>
</evidence>
<evidence type="ECO:0000259" key="6">
    <source>
        <dbReference type="PROSITE" id="PS51864"/>
    </source>
</evidence>
<proteinExistence type="predicted"/>
<evidence type="ECO:0000256" key="2">
    <source>
        <dbReference type="ARBA" id="ARBA00022737"/>
    </source>
</evidence>
<dbReference type="InterPro" id="IPR001506">
    <property type="entry name" value="Peptidase_M12A"/>
</dbReference>
<dbReference type="SMART" id="SM00191">
    <property type="entry name" value="Int_alpha"/>
    <property type="match status" value="7"/>
</dbReference>
<keyword evidence="5" id="KW-0479">Metal-binding</keyword>
<dbReference type="EMBL" id="CP071091">
    <property type="protein sequence ID" value="QSQ11361.1"/>
    <property type="molecule type" value="Genomic_DNA"/>
</dbReference>
<dbReference type="InterPro" id="IPR006026">
    <property type="entry name" value="Peptidase_Metallo"/>
</dbReference>
<organism evidence="7 8">
    <name type="scientific">Myxococcus landrumensis</name>
    <dbReference type="NCBI Taxonomy" id="2813577"/>
    <lineage>
        <taxon>Bacteria</taxon>
        <taxon>Pseudomonadati</taxon>
        <taxon>Myxococcota</taxon>
        <taxon>Myxococcia</taxon>
        <taxon>Myxococcales</taxon>
        <taxon>Cystobacterineae</taxon>
        <taxon>Myxococcaceae</taxon>
        <taxon>Myxococcus</taxon>
    </lineage>
</organism>
<dbReference type="PRINTS" id="PR00480">
    <property type="entry name" value="ASTACIN"/>
</dbReference>
<name>A0ABX7MYJ7_9BACT</name>
<dbReference type="PROSITE" id="PS51470">
    <property type="entry name" value="FG_GAP"/>
    <property type="match status" value="7"/>
</dbReference>
<dbReference type="Pfam" id="PF01400">
    <property type="entry name" value="Astacin"/>
    <property type="match status" value="1"/>
</dbReference>
<dbReference type="PANTHER" id="PTHR23221">
    <property type="entry name" value="GLYCOSYLPHOSPHATIDYLINOSITOL PHOSPHOLIPASE D"/>
    <property type="match status" value="1"/>
</dbReference>
<dbReference type="InterPro" id="IPR034035">
    <property type="entry name" value="Astacin-like_dom"/>
</dbReference>
<protein>
    <submittedName>
        <fullName evidence="7">FG-GAP repeat protein</fullName>
    </submittedName>
</protein>
<evidence type="ECO:0000256" key="3">
    <source>
        <dbReference type="ARBA" id="ARBA00022801"/>
    </source>
</evidence>
<dbReference type="InterPro" id="IPR028994">
    <property type="entry name" value="Integrin_alpha_N"/>
</dbReference>
<dbReference type="SMART" id="SM00235">
    <property type="entry name" value="ZnMc"/>
    <property type="match status" value="1"/>
</dbReference>
<evidence type="ECO:0000256" key="5">
    <source>
        <dbReference type="PROSITE-ProRule" id="PRU01211"/>
    </source>
</evidence>
<dbReference type="CDD" id="cd04280">
    <property type="entry name" value="ZnMc_astacin_like"/>
    <property type="match status" value="1"/>
</dbReference>
<feature type="domain" description="Peptidase M12A" evidence="6">
    <location>
        <begin position="111"/>
        <end position="297"/>
    </location>
</feature>
<sequence length="788" mass="80905">MSKHEDVGCVSVCWTRAGMVLGLLAWSASGCGGPTGGEDSRERVTQELAHPGRAGEARRGNFRVAGGTQALSYEDIDGERVFQGDILLPPEVSVGGPSAFSVEANGAGATRAISRWPGSVVPYTLDPALTNTGRVLEALRQWESVTPLRFVPRTTQADFVTFRPGSGCSSNVGRMGGQQFVTLSPSCTTGNTLHEVGHVLGLWHEQARTDRDRNVLVHWGNILPAYTQAFETFAQRGETGRNLGPYGLDSLMHYASDAFSANDEPTLTRLDGSPFSANREAPTLADICAVKRLHGHGRRSDVNGDGYSDLVVGTPHEDVGQGTDQGAVSLVWGSASGLVPAGLWLHRDAQGVEDVAVNADQFGAAVATGDFNGDCFADVAVGVPGDDVNGIVDAGSVHIFLGSALGLDLSTDRVFHQNTVGVPDSAEAFDAMGSTLAVGDFNGDGHDDLAVGVPGEDYGSSALDSGVVTVLFGSPTGLSGPGAQSWGQSSTRILDVSETGDRFGSSLASGDFNGDGFDELAVGVPFEAVEGVANVGAVHVLWGSLDGLMSEGNQLWVPGRDGVPGAVTGDVFFGSALAAGDFNGDGRSELAIGAPGQTVGLSPGAGAVTVLKGSVSGLVATGALSWNQDSAGVSDVAEAGDGLGSALVAEDFDGDGHMDLAIGVPRESVGTVVAAGIVQVMHGSPSGLLASREQRWSQEGSQVDEGAEAQDVFGSRLAAGDFDGNGYLDLAVAAPYEDVGGVVDAGAVQVLYSAGAPGLSRVREQRWIQAPVYLVDIVEAADHFGLGL</sequence>
<keyword evidence="5" id="KW-0862">Zinc</keyword>
<comment type="cofactor">
    <cofactor evidence="5">
        <name>Zn(2+)</name>
        <dbReference type="ChEBI" id="CHEBI:29105"/>
    </cofactor>
    <text evidence="5">Binds 1 zinc ion per subunit.</text>
</comment>
<reference evidence="7 8" key="1">
    <citation type="submission" date="2021-02" db="EMBL/GenBank/DDBJ databases">
        <title>De Novo genome assembly of isolated myxobacteria.</title>
        <authorList>
            <person name="Stevens D.C."/>
        </authorList>
    </citation>
    <scope>NUCLEOTIDE SEQUENCE [LARGE SCALE GENOMIC DNA]</scope>
    <source>
        <strain evidence="7 8">SCHIC003</strain>
    </source>
</reference>
<keyword evidence="3 5" id="KW-0378">Hydrolase</keyword>
<dbReference type="InterPro" id="IPR024079">
    <property type="entry name" value="MetalloPept_cat_dom_sf"/>
</dbReference>
<keyword evidence="1" id="KW-0732">Signal</keyword>
<dbReference type="RefSeq" id="WP_206713114.1">
    <property type="nucleotide sequence ID" value="NZ_CP071091.1"/>
</dbReference>
<dbReference type="PANTHER" id="PTHR23221:SF7">
    <property type="entry name" value="PHOSPHATIDYLINOSITOL-GLYCAN-SPECIFIC PHOSPHOLIPASE D"/>
    <property type="match status" value="1"/>
</dbReference>
<dbReference type="PROSITE" id="PS51864">
    <property type="entry name" value="ASTACIN"/>
    <property type="match status" value="1"/>
</dbReference>
<comment type="caution">
    <text evidence="5">Lacks conserved residue(s) required for the propagation of feature annotation.</text>
</comment>
<dbReference type="Gene3D" id="3.40.390.10">
    <property type="entry name" value="Collagenase (Catalytic Domain)"/>
    <property type="match status" value="1"/>
</dbReference>
<evidence type="ECO:0000256" key="1">
    <source>
        <dbReference type="ARBA" id="ARBA00022729"/>
    </source>
</evidence>
<dbReference type="SUPFAM" id="SSF55486">
    <property type="entry name" value="Metalloproteases ('zincins'), catalytic domain"/>
    <property type="match status" value="1"/>
</dbReference>
<keyword evidence="2" id="KW-0677">Repeat</keyword>
<feature type="binding site" evidence="5">
    <location>
        <position position="194"/>
    </location>
    <ligand>
        <name>Zn(2+)</name>
        <dbReference type="ChEBI" id="CHEBI:29105"/>
        <note>catalytic</note>
    </ligand>
</feature>
<dbReference type="SUPFAM" id="SSF69318">
    <property type="entry name" value="Integrin alpha N-terminal domain"/>
    <property type="match status" value="1"/>
</dbReference>
<evidence type="ECO:0000256" key="4">
    <source>
        <dbReference type="ARBA" id="ARBA00023180"/>
    </source>
</evidence>
<keyword evidence="5" id="KW-0482">Metalloprotease</keyword>
<gene>
    <name evidence="7" type="ORF">JY572_23435</name>
</gene>
<dbReference type="Proteomes" id="UP000663090">
    <property type="component" value="Chromosome"/>
</dbReference>
<feature type="active site" evidence="5">
    <location>
        <position position="195"/>
    </location>
</feature>
<accession>A0ABX7MYJ7</accession>
<keyword evidence="8" id="KW-1185">Reference proteome</keyword>
<dbReference type="Pfam" id="PF01839">
    <property type="entry name" value="FG-GAP"/>
    <property type="match status" value="7"/>
</dbReference>
<keyword evidence="5" id="KW-0645">Protease</keyword>